<evidence type="ECO:0000256" key="4">
    <source>
        <dbReference type="ARBA" id="ARBA00022448"/>
    </source>
</evidence>
<evidence type="ECO:0000256" key="12">
    <source>
        <dbReference type="ARBA" id="ARBA00026028"/>
    </source>
</evidence>
<evidence type="ECO:0000313" key="21">
    <source>
        <dbReference type="Proteomes" id="UP000032360"/>
    </source>
</evidence>
<dbReference type="GO" id="GO:0032977">
    <property type="term" value="F:membrane insertase activity"/>
    <property type="evidence" value="ECO:0007669"/>
    <property type="project" value="InterPro"/>
</dbReference>
<dbReference type="CDD" id="cd20070">
    <property type="entry name" value="5TM_YidC_Alb3"/>
    <property type="match status" value="1"/>
</dbReference>
<keyword evidence="4" id="KW-0813">Transport</keyword>
<keyword evidence="6 16" id="KW-0812">Transmembrane</keyword>
<dbReference type="InterPro" id="IPR028055">
    <property type="entry name" value="YidC/Oxa/ALB_C"/>
</dbReference>
<comment type="caution">
    <text evidence="20">The sequence shown here is derived from an EMBL/GenBank/DDBJ whole genome shotgun (WGS) entry which is preliminary data.</text>
</comment>
<dbReference type="EMBL" id="JXYS01000062">
    <property type="protein sequence ID" value="KJF17177.1"/>
    <property type="molecule type" value="Genomic_DNA"/>
</dbReference>
<evidence type="ECO:0000256" key="5">
    <source>
        <dbReference type="ARBA" id="ARBA00022475"/>
    </source>
</evidence>
<keyword evidence="9 18" id="KW-0472">Membrane</keyword>
<comment type="similarity">
    <text evidence="2">Belongs to the OXA1/ALB3/YidC family. Type 1 subfamily.</text>
</comment>
<dbReference type="OrthoDB" id="9780552at2"/>
<protein>
    <recommendedName>
        <fullName evidence="3">Membrane protein insertase YidC</fullName>
    </recommendedName>
    <alternativeName>
        <fullName evidence="15">Foldase YidC</fullName>
    </alternativeName>
    <alternativeName>
        <fullName evidence="14">Membrane integrase YidC</fullName>
    </alternativeName>
    <alternativeName>
        <fullName evidence="13">Membrane protein YidC</fullName>
    </alternativeName>
</protein>
<dbReference type="PATRIC" id="fig|1280514.3.peg.2607"/>
<dbReference type="GO" id="GO:0015031">
    <property type="term" value="P:protein transport"/>
    <property type="evidence" value="ECO:0007669"/>
    <property type="project" value="UniProtKB-KW"/>
</dbReference>
<feature type="transmembrane region" description="Helical" evidence="18">
    <location>
        <begin position="173"/>
        <end position="192"/>
    </location>
</feature>
<proteinExistence type="inferred from homology"/>
<evidence type="ECO:0000256" key="2">
    <source>
        <dbReference type="ARBA" id="ARBA00010527"/>
    </source>
</evidence>
<comment type="subunit">
    <text evidence="12">Interacts with the Sec translocase complex via SecD. Specifically interacts with transmembrane segments of nascent integral membrane proteins during membrane integration.</text>
</comment>
<feature type="transmembrane region" description="Helical" evidence="18">
    <location>
        <begin position="31"/>
        <end position="50"/>
    </location>
</feature>
<evidence type="ECO:0000256" key="18">
    <source>
        <dbReference type="SAM" id="Phobius"/>
    </source>
</evidence>
<keyword evidence="8 18" id="KW-1133">Transmembrane helix</keyword>
<evidence type="ECO:0000256" key="17">
    <source>
        <dbReference type="SAM" id="MobiDB-lite"/>
    </source>
</evidence>
<organism evidence="20 21">
    <name type="scientific">Acidithrix ferrooxidans</name>
    <dbReference type="NCBI Taxonomy" id="1280514"/>
    <lineage>
        <taxon>Bacteria</taxon>
        <taxon>Bacillati</taxon>
        <taxon>Actinomycetota</taxon>
        <taxon>Acidimicrobiia</taxon>
        <taxon>Acidimicrobiales</taxon>
        <taxon>Acidimicrobiaceae</taxon>
        <taxon>Acidithrix</taxon>
    </lineage>
</organism>
<dbReference type="InterPro" id="IPR047196">
    <property type="entry name" value="YidC_ALB_C"/>
</dbReference>
<feature type="domain" description="Membrane insertase YidC/Oxa/ALB C-terminal" evidence="19">
    <location>
        <begin position="29"/>
        <end position="245"/>
    </location>
</feature>
<evidence type="ECO:0000256" key="13">
    <source>
        <dbReference type="ARBA" id="ARBA00031538"/>
    </source>
</evidence>
<dbReference type="AlphaFoldDB" id="A0A0D8HHB8"/>
<dbReference type="PANTHER" id="PTHR12428">
    <property type="entry name" value="OXA1"/>
    <property type="match status" value="1"/>
</dbReference>
<keyword evidence="21" id="KW-1185">Reference proteome</keyword>
<keyword evidence="10" id="KW-0143">Chaperone</keyword>
<dbReference type="GO" id="GO:0051205">
    <property type="term" value="P:protein insertion into membrane"/>
    <property type="evidence" value="ECO:0007669"/>
    <property type="project" value="TreeGrafter"/>
</dbReference>
<evidence type="ECO:0000256" key="11">
    <source>
        <dbReference type="ARBA" id="ARBA00025034"/>
    </source>
</evidence>
<dbReference type="Pfam" id="PF02096">
    <property type="entry name" value="60KD_IMP"/>
    <property type="match status" value="1"/>
</dbReference>
<evidence type="ECO:0000256" key="3">
    <source>
        <dbReference type="ARBA" id="ARBA00015325"/>
    </source>
</evidence>
<evidence type="ECO:0000256" key="7">
    <source>
        <dbReference type="ARBA" id="ARBA00022927"/>
    </source>
</evidence>
<comment type="function">
    <text evidence="11">Required for the insertion and/or proper folding and/or complex formation of integral membrane proteins into the membrane. Involved in integration of membrane proteins that insert both dependently and independently of the Sec translocase complex, as well as at least some lipoproteins. Aids folding of multispanning membrane proteins.</text>
</comment>
<name>A0A0D8HHB8_9ACTN</name>
<dbReference type="GO" id="GO:0005886">
    <property type="term" value="C:plasma membrane"/>
    <property type="evidence" value="ECO:0007669"/>
    <property type="project" value="UniProtKB-SubCell"/>
</dbReference>
<dbReference type="STRING" id="1280514.AXFE_19880"/>
<dbReference type="NCBIfam" id="TIGR03592">
    <property type="entry name" value="yidC_oxa1_cterm"/>
    <property type="match status" value="1"/>
</dbReference>
<keyword evidence="7" id="KW-0653">Protein transport</keyword>
<accession>A0A0D8HHB8</accession>
<evidence type="ECO:0000256" key="16">
    <source>
        <dbReference type="RuleBase" id="RU003945"/>
    </source>
</evidence>
<dbReference type="PANTHER" id="PTHR12428:SF65">
    <property type="entry name" value="CYTOCHROME C OXIDASE ASSEMBLY PROTEIN COX18, MITOCHONDRIAL"/>
    <property type="match status" value="1"/>
</dbReference>
<sequence length="333" mass="36617">MTYLGDLFKPLFDLIAGLIAFYYGFLHSYSLSIGLLTVTVMAFLWPLTAMSTRSMISMQKLQPELKALQAKHKGDKVRQNEEMQRLFKENKVSPAGGCLPMLLQFPVLFVMYDVIRGLTNKLPNGTAAPKYVGQSTLIYKNLKASNGNMHSIGLNLGTAATHVHTGFINALPYYGLVALAIGLVFLSTWQIYSKNPAAANANPQQAAIMKYSPLIYGVIYIGIPAGVNLYFVVSSLFRIVQQEFMWRRDPVLRSHSIDARKQADEIKAQKAAGTYVAPPKVGFMDRMKEAQGQTQPKNSGNGGTPRSGGGTTPPRPRPATSRNGNSQAKKKKR</sequence>
<evidence type="ECO:0000256" key="10">
    <source>
        <dbReference type="ARBA" id="ARBA00023186"/>
    </source>
</evidence>
<evidence type="ECO:0000256" key="8">
    <source>
        <dbReference type="ARBA" id="ARBA00022989"/>
    </source>
</evidence>
<dbReference type="Proteomes" id="UP000032360">
    <property type="component" value="Unassembled WGS sequence"/>
</dbReference>
<dbReference type="RefSeq" id="WP_052605634.1">
    <property type="nucleotide sequence ID" value="NZ_JXYS01000062.1"/>
</dbReference>
<gene>
    <name evidence="20" type="primary">yidC</name>
    <name evidence="20" type="ORF">AXFE_19880</name>
</gene>
<feature type="region of interest" description="Disordered" evidence="17">
    <location>
        <begin position="283"/>
        <end position="333"/>
    </location>
</feature>
<evidence type="ECO:0000256" key="15">
    <source>
        <dbReference type="ARBA" id="ARBA00033342"/>
    </source>
</evidence>
<evidence type="ECO:0000313" key="20">
    <source>
        <dbReference type="EMBL" id="KJF17177.1"/>
    </source>
</evidence>
<evidence type="ECO:0000256" key="1">
    <source>
        <dbReference type="ARBA" id="ARBA00004651"/>
    </source>
</evidence>
<feature type="compositionally biased region" description="Gly residues" evidence="17">
    <location>
        <begin position="300"/>
        <end position="311"/>
    </location>
</feature>
<keyword evidence="5" id="KW-1003">Cell membrane</keyword>
<evidence type="ECO:0000259" key="19">
    <source>
        <dbReference type="Pfam" id="PF02096"/>
    </source>
</evidence>
<comment type="subcellular location">
    <subcellularLocation>
        <location evidence="1">Cell membrane</location>
        <topology evidence="1">Multi-pass membrane protein</topology>
    </subcellularLocation>
    <subcellularLocation>
        <location evidence="16">Membrane</location>
        <topology evidence="16">Multi-pass membrane protein</topology>
    </subcellularLocation>
</comment>
<feature type="transmembrane region" description="Helical" evidence="18">
    <location>
        <begin position="213"/>
        <end position="233"/>
    </location>
</feature>
<reference evidence="20 21" key="1">
    <citation type="submission" date="2015-01" db="EMBL/GenBank/DDBJ databases">
        <title>Draft genome of the acidophilic iron oxidizer Acidithrix ferrooxidans strain Py-F3.</title>
        <authorList>
            <person name="Poehlein A."/>
            <person name="Eisen S."/>
            <person name="Schloemann M."/>
            <person name="Johnson B.D."/>
            <person name="Daniel R."/>
            <person name="Muehling M."/>
        </authorList>
    </citation>
    <scope>NUCLEOTIDE SEQUENCE [LARGE SCALE GENOMIC DNA]</scope>
    <source>
        <strain evidence="20 21">Py-F3</strain>
    </source>
</reference>
<evidence type="ECO:0000256" key="6">
    <source>
        <dbReference type="ARBA" id="ARBA00022692"/>
    </source>
</evidence>
<dbReference type="InterPro" id="IPR001708">
    <property type="entry name" value="YidC/ALB3/OXA1/COX18"/>
</dbReference>
<evidence type="ECO:0000256" key="9">
    <source>
        <dbReference type="ARBA" id="ARBA00023136"/>
    </source>
</evidence>
<evidence type="ECO:0000256" key="14">
    <source>
        <dbReference type="ARBA" id="ARBA00033245"/>
    </source>
</evidence>